<keyword evidence="2" id="KW-1185">Reference proteome</keyword>
<evidence type="ECO:0000313" key="2">
    <source>
        <dbReference type="Proteomes" id="UP000714275"/>
    </source>
</evidence>
<comment type="caution">
    <text evidence="1">The sequence shown here is derived from an EMBL/GenBank/DDBJ whole genome shotgun (WGS) entry which is preliminary data.</text>
</comment>
<dbReference type="AlphaFoldDB" id="A0A9P7A0W0"/>
<organism evidence="1 2">
    <name type="scientific">Suillus placidus</name>
    <dbReference type="NCBI Taxonomy" id="48579"/>
    <lineage>
        <taxon>Eukaryota</taxon>
        <taxon>Fungi</taxon>
        <taxon>Dikarya</taxon>
        <taxon>Basidiomycota</taxon>
        <taxon>Agaricomycotina</taxon>
        <taxon>Agaricomycetes</taxon>
        <taxon>Agaricomycetidae</taxon>
        <taxon>Boletales</taxon>
        <taxon>Suillineae</taxon>
        <taxon>Suillaceae</taxon>
        <taxon>Suillus</taxon>
    </lineage>
</organism>
<protein>
    <submittedName>
        <fullName evidence="1">Uncharacterized protein</fullName>
    </submittedName>
</protein>
<dbReference type="Proteomes" id="UP000714275">
    <property type="component" value="Unassembled WGS sequence"/>
</dbReference>
<gene>
    <name evidence="1" type="ORF">EV702DRAFT_774041</name>
</gene>
<dbReference type="EMBL" id="JABBWD010000009">
    <property type="protein sequence ID" value="KAG1780338.1"/>
    <property type="molecule type" value="Genomic_DNA"/>
</dbReference>
<dbReference type="OrthoDB" id="10539846at2759"/>
<accession>A0A9P7A0W0</accession>
<name>A0A9P7A0W0_9AGAM</name>
<evidence type="ECO:0000313" key="1">
    <source>
        <dbReference type="EMBL" id="KAG1780338.1"/>
    </source>
</evidence>
<reference evidence="1" key="1">
    <citation type="journal article" date="2020" name="New Phytol.">
        <title>Comparative genomics reveals dynamic genome evolution in host specialist ectomycorrhizal fungi.</title>
        <authorList>
            <person name="Lofgren L.A."/>
            <person name="Nguyen N.H."/>
            <person name="Vilgalys R."/>
            <person name="Ruytinx J."/>
            <person name="Liao H.L."/>
            <person name="Branco S."/>
            <person name="Kuo A."/>
            <person name="LaButti K."/>
            <person name="Lipzen A."/>
            <person name="Andreopoulos W."/>
            <person name="Pangilinan J."/>
            <person name="Riley R."/>
            <person name="Hundley H."/>
            <person name="Na H."/>
            <person name="Barry K."/>
            <person name="Grigoriev I.V."/>
            <person name="Stajich J.E."/>
            <person name="Kennedy P.G."/>
        </authorList>
    </citation>
    <scope>NUCLEOTIDE SEQUENCE</scope>
    <source>
        <strain evidence="1">DOB743</strain>
    </source>
</reference>
<sequence length="207" mass="23013">MEMCYRGEGIQTSTSPLGLVLLFAKPLMHWMFGISFAYNGYAMNSKLQQVGLILFPIQVRIYSPRTATTSSSHTGASLRPMYSAGHICLCLHPRRTAPTARLPASHIRAPPDARQPRGRVVACDGGGATRWTEFRIAMLVGYSCGREDDALKVSNREEQSSADRCEDGLRLCWFRCRVCGPTLCICLIYIGAKYIPASHALCRMRHL</sequence>
<proteinExistence type="predicted"/>